<proteinExistence type="predicted"/>
<dbReference type="EMBL" id="LRAD01000053">
    <property type="protein sequence ID" value="KXZ58765.1"/>
    <property type="molecule type" value="Genomic_DNA"/>
</dbReference>
<evidence type="ECO:0000313" key="2">
    <source>
        <dbReference type="Proteomes" id="UP000075357"/>
    </source>
</evidence>
<evidence type="ECO:0000313" key="1">
    <source>
        <dbReference type="EMBL" id="KXZ58765.1"/>
    </source>
</evidence>
<gene>
    <name evidence="1" type="ORF">Mlaev_02468</name>
</gene>
<name>A0A150H9S3_9MICO</name>
<sequence length="72" mass="7472">MTKDLKYIAAGAPGDPLTDIVVAVAAVAAINGHTPDDAELRELLDEQALPSDDESVQRLRAMLVDAGLGEGT</sequence>
<dbReference type="Proteomes" id="UP000075357">
    <property type="component" value="Unassembled WGS sequence"/>
</dbReference>
<comment type="caution">
    <text evidence="1">The sequence shown here is derived from an EMBL/GenBank/DDBJ whole genome shotgun (WGS) entry which is preliminary data.</text>
</comment>
<accession>A0A150H9S3</accession>
<keyword evidence="2" id="KW-1185">Reference proteome</keyword>
<dbReference type="AlphaFoldDB" id="A0A150H9S3"/>
<protein>
    <recommendedName>
        <fullName evidence="3">DUF3349 domain-containing protein</fullName>
    </recommendedName>
</protein>
<dbReference type="PATRIC" id="fig|36807.3.peg.2511"/>
<dbReference type="STRING" id="36807.Mlaev_02468"/>
<organism evidence="1 2">
    <name type="scientific">Microbacterium laevaniformans</name>
    <dbReference type="NCBI Taxonomy" id="36807"/>
    <lineage>
        <taxon>Bacteria</taxon>
        <taxon>Bacillati</taxon>
        <taxon>Actinomycetota</taxon>
        <taxon>Actinomycetes</taxon>
        <taxon>Micrococcales</taxon>
        <taxon>Microbacteriaceae</taxon>
        <taxon>Microbacterium</taxon>
    </lineage>
</organism>
<evidence type="ECO:0008006" key="3">
    <source>
        <dbReference type="Google" id="ProtNLM"/>
    </source>
</evidence>
<reference evidence="1 2" key="1">
    <citation type="submission" date="2016-01" db="EMBL/GenBank/DDBJ databases">
        <title>Draft genome sequences of Microbacterium laevaniformans LCDC 91-0039 and the type strain of Microbacterium hominis LCDC 84-209.</title>
        <authorList>
            <person name="Bernier A.-M."/>
            <person name="Bernard K."/>
        </authorList>
    </citation>
    <scope>NUCLEOTIDE SEQUENCE [LARGE SCALE GENOMIC DNA]</scope>
    <source>
        <strain evidence="1 2">LCDC 91-0039</strain>
    </source>
</reference>
<dbReference type="RefSeq" id="WP_061683611.1">
    <property type="nucleotide sequence ID" value="NZ_LRAD01000053.1"/>
</dbReference>